<keyword evidence="7" id="KW-1185">Reference proteome</keyword>
<dbReference type="GO" id="GO:0005634">
    <property type="term" value="C:nucleus"/>
    <property type="evidence" value="ECO:0007669"/>
    <property type="project" value="UniProtKB-SubCell"/>
</dbReference>
<dbReference type="GO" id="GO:0003677">
    <property type="term" value="F:DNA binding"/>
    <property type="evidence" value="ECO:0007669"/>
    <property type="project" value="UniProtKB-KW"/>
</dbReference>
<keyword evidence="4" id="KW-0804">Transcription</keyword>
<sequence>MTHKKSKKFSTGAIVAIIVGRGRCRRRRTSPGVEWRRKETSWCSLKGDIQFRFGGLVEVFDGDVGEGQFGDFVQGDVGGRDDGGGEEFKMNTILSLLFAEQANKENDEVYTHVTLLPQPELEGMNLEGKELEEFGAEEEGDERSPTKSTPHMLCKTLIASDTSTHGGFFVPRRVAEDCFPPLDYKQQRPSQEIIAKDLHCHCTIILIDTRTSPGVEWRRKETSWCSLKGDIQFRFGGLVEVFDGDVGEGQFGDFVQGDVGGRDDGGARGWFSFEVVYVLLEGMNLEGKELEEFGAEEEGDERSPTKSTPHMLCKTLIASDTSTHGGFFVPRRVAEDCFPPLDYKQQRPSQEIIAKDLHCHCTIILIDTYPFYNVRSLFR</sequence>
<dbReference type="Proteomes" id="UP000501690">
    <property type="component" value="Linkage Group LG3"/>
</dbReference>
<accession>A0A4D6LD31</accession>
<reference evidence="6 7" key="1">
    <citation type="submission" date="2019-04" db="EMBL/GenBank/DDBJ databases">
        <title>An improved genome assembly and genetic linkage map for asparagus bean, Vigna unguiculata ssp. sesquipedialis.</title>
        <authorList>
            <person name="Xia Q."/>
            <person name="Zhang R."/>
            <person name="Dong Y."/>
        </authorList>
    </citation>
    <scope>NUCLEOTIDE SEQUENCE [LARGE SCALE GENOMIC DNA]</scope>
    <source>
        <tissue evidence="6">Leaf</tissue>
    </source>
</reference>
<evidence type="ECO:0000256" key="2">
    <source>
        <dbReference type="ARBA" id="ARBA00023015"/>
    </source>
</evidence>
<evidence type="ECO:0000313" key="6">
    <source>
        <dbReference type="EMBL" id="QCD86428.1"/>
    </source>
</evidence>
<gene>
    <name evidence="6" type="ORF">DEO72_LG3g950</name>
</gene>
<dbReference type="InterPro" id="IPR044835">
    <property type="entry name" value="ARF_plant"/>
</dbReference>
<dbReference type="GO" id="GO:0009725">
    <property type="term" value="P:response to hormone"/>
    <property type="evidence" value="ECO:0007669"/>
    <property type="project" value="InterPro"/>
</dbReference>
<dbReference type="AlphaFoldDB" id="A0A4D6LD31"/>
<evidence type="ECO:0000256" key="3">
    <source>
        <dbReference type="ARBA" id="ARBA00023125"/>
    </source>
</evidence>
<dbReference type="EMBL" id="CP039347">
    <property type="protein sequence ID" value="QCD86428.1"/>
    <property type="molecule type" value="Genomic_DNA"/>
</dbReference>
<protein>
    <submittedName>
        <fullName evidence="6">Auxin response factor</fullName>
    </submittedName>
</protein>
<name>A0A4D6LD31_VIGUN</name>
<evidence type="ECO:0000256" key="5">
    <source>
        <dbReference type="ARBA" id="ARBA00023242"/>
    </source>
</evidence>
<dbReference type="GO" id="GO:0006355">
    <property type="term" value="P:regulation of DNA-templated transcription"/>
    <property type="evidence" value="ECO:0007669"/>
    <property type="project" value="InterPro"/>
</dbReference>
<dbReference type="Gene3D" id="2.40.330.10">
    <property type="entry name" value="DNA-binding pseudobarrel domain"/>
    <property type="match status" value="2"/>
</dbReference>
<dbReference type="InterPro" id="IPR015300">
    <property type="entry name" value="DNA-bd_pseudobarrel_sf"/>
</dbReference>
<dbReference type="PANTHER" id="PTHR31384:SF102">
    <property type="entry name" value="AUXIN RESPONSE FACTOR 4"/>
    <property type="match status" value="1"/>
</dbReference>
<proteinExistence type="predicted"/>
<evidence type="ECO:0000313" key="7">
    <source>
        <dbReference type="Proteomes" id="UP000501690"/>
    </source>
</evidence>
<comment type="subcellular location">
    <subcellularLocation>
        <location evidence="1">Nucleus</location>
    </subcellularLocation>
</comment>
<keyword evidence="5" id="KW-0539">Nucleus</keyword>
<keyword evidence="2" id="KW-0805">Transcription regulation</keyword>
<keyword evidence="3" id="KW-0238">DNA-binding</keyword>
<dbReference type="PANTHER" id="PTHR31384">
    <property type="entry name" value="AUXIN RESPONSE FACTOR 4-RELATED"/>
    <property type="match status" value="1"/>
</dbReference>
<dbReference type="SUPFAM" id="SSF101936">
    <property type="entry name" value="DNA-binding pseudobarrel domain"/>
    <property type="match status" value="2"/>
</dbReference>
<evidence type="ECO:0000256" key="4">
    <source>
        <dbReference type="ARBA" id="ARBA00023163"/>
    </source>
</evidence>
<evidence type="ECO:0000256" key="1">
    <source>
        <dbReference type="ARBA" id="ARBA00004123"/>
    </source>
</evidence>
<organism evidence="6 7">
    <name type="scientific">Vigna unguiculata</name>
    <name type="common">Cowpea</name>
    <dbReference type="NCBI Taxonomy" id="3917"/>
    <lineage>
        <taxon>Eukaryota</taxon>
        <taxon>Viridiplantae</taxon>
        <taxon>Streptophyta</taxon>
        <taxon>Embryophyta</taxon>
        <taxon>Tracheophyta</taxon>
        <taxon>Spermatophyta</taxon>
        <taxon>Magnoliopsida</taxon>
        <taxon>eudicotyledons</taxon>
        <taxon>Gunneridae</taxon>
        <taxon>Pentapetalae</taxon>
        <taxon>rosids</taxon>
        <taxon>fabids</taxon>
        <taxon>Fabales</taxon>
        <taxon>Fabaceae</taxon>
        <taxon>Papilionoideae</taxon>
        <taxon>50 kb inversion clade</taxon>
        <taxon>NPAAA clade</taxon>
        <taxon>indigoferoid/millettioid clade</taxon>
        <taxon>Phaseoleae</taxon>
        <taxon>Vigna</taxon>
    </lineage>
</organism>